<reference evidence="2 3" key="1">
    <citation type="submission" date="2019-04" db="EMBL/GenBank/DDBJ databases">
        <title>Altererythrobacter aquimixticola sp. nov., isolated from sediment of junction between the ocean and a freshwater spring.</title>
        <authorList>
            <person name="Yoon J.-H."/>
        </authorList>
    </citation>
    <scope>NUCLEOTIDE SEQUENCE [LARGE SCALE GENOMIC DNA]</scope>
    <source>
        <strain evidence="2 3">SSKS-13</strain>
    </source>
</reference>
<feature type="signal peptide" evidence="1">
    <location>
        <begin position="1"/>
        <end position="22"/>
    </location>
</feature>
<sequence>MRKTIALATLASLALAACGNDAGDGEAMTADEMADAVEEGDMPQPGLYSSTQELIELSMPGVEDDMLNILRSAFEEGAQEESTYCLTPEEAANAREEMLKGMAESDCTITRMNMSGGNIDAAMSCPTGQGVTGDVTLTGTMASDGADMEMAFVSELPGMGDARIRMRVKTERIGECS</sequence>
<dbReference type="OrthoDB" id="7405484at2"/>
<keyword evidence="3" id="KW-1185">Reference proteome</keyword>
<feature type="chain" id="PRO_5020987430" evidence="1">
    <location>
        <begin position="23"/>
        <end position="177"/>
    </location>
</feature>
<evidence type="ECO:0000256" key="1">
    <source>
        <dbReference type="SAM" id="SignalP"/>
    </source>
</evidence>
<keyword evidence="1" id="KW-0732">Signal</keyword>
<name>A0A4T3F6W8_9SPHN</name>
<protein>
    <submittedName>
        <fullName evidence="2">DUF3617 domain-containing protein</fullName>
    </submittedName>
</protein>
<gene>
    <name evidence="2" type="ORF">E5222_10110</name>
</gene>
<dbReference type="InterPro" id="IPR022061">
    <property type="entry name" value="DUF3617"/>
</dbReference>
<dbReference type="EMBL" id="SSHH01000002">
    <property type="protein sequence ID" value="TIX50606.1"/>
    <property type="molecule type" value="Genomic_DNA"/>
</dbReference>
<comment type="caution">
    <text evidence="2">The sequence shown here is derived from an EMBL/GenBank/DDBJ whole genome shotgun (WGS) entry which is preliminary data.</text>
</comment>
<dbReference type="RefSeq" id="WP_136693626.1">
    <property type="nucleotide sequence ID" value="NZ_SSHH01000002.1"/>
</dbReference>
<accession>A0A4T3F6W8</accession>
<dbReference type="PROSITE" id="PS51257">
    <property type="entry name" value="PROKAR_LIPOPROTEIN"/>
    <property type="match status" value="1"/>
</dbReference>
<dbReference type="Proteomes" id="UP000309389">
    <property type="component" value="Unassembled WGS sequence"/>
</dbReference>
<proteinExistence type="predicted"/>
<evidence type="ECO:0000313" key="3">
    <source>
        <dbReference type="Proteomes" id="UP000309389"/>
    </source>
</evidence>
<evidence type="ECO:0000313" key="2">
    <source>
        <dbReference type="EMBL" id="TIX50606.1"/>
    </source>
</evidence>
<dbReference type="Pfam" id="PF12276">
    <property type="entry name" value="DUF3617"/>
    <property type="match status" value="1"/>
</dbReference>
<organism evidence="2 3">
    <name type="scientific">Alteraurantiacibacter aquimixticola</name>
    <dbReference type="NCBI Taxonomy" id="2489173"/>
    <lineage>
        <taxon>Bacteria</taxon>
        <taxon>Pseudomonadati</taxon>
        <taxon>Pseudomonadota</taxon>
        <taxon>Alphaproteobacteria</taxon>
        <taxon>Sphingomonadales</taxon>
        <taxon>Erythrobacteraceae</taxon>
        <taxon>Alteraurantiacibacter</taxon>
    </lineage>
</organism>
<dbReference type="AlphaFoldDB" id="A0A4T3F6W8"/>